<organism evidence="2">
    <name type="scientific">Chromera velia CCMP2878</name>
    <dbReference type="NCBI Taxonomy" id="1169474"/>
    <lineage>
        <taxon>Eukaryota</taxon>
        <taxon>Sar</taxon>
        <taxon>Alveolata</taxon>
        <taxon>Colpodellida</taxon>
        <taxon>Chromeraceae</taxon>
        <taxon>Chromera</taxon>
    </lineage>
</organism>
<sequence length="80" mass="9293">MSEVTTPSSTIRTVKEEEETEEEFLDSPPLLEILSSVKIKDTVKEEENIDKYGKNSKRVNKKQPHKRLLERSGEYRGQKT</sequence>
<name>A0A0G4H6U8_9ALVE</name>
<feature type="region of interest" description="Disordered" evidence="1">
    <location>
        <begin position="1"/>
        <end position="25"/>
    </location>
</feature>
<feature type="compositionally biased region" description="Polar residues" evidence="1">
    <location>
        <begin position="1"/>
        <end position="12"/>
    </location>
</feature>
<evidence type="ECO:0000313" key="2">
    <source>
        <dbReference type="EMBL" id="CEM39493.1"/>
    </source>
</evidence>
<accession>A0A0G4H6U8</accession>
<dbReference type="EMBL" id="CDMZ01001932">
    <property type="protein sequence ID" value="CEM39493.1"/>
    <property type="molecule type" value="Genomic_DNA"/>
</dbReference>
<evidence type="ECO:0000256" key="1">
    <source>
        <dbReference type="SAM" id="MobiDB-lite"/>
    </source>
</evidence>
<reference evidence="2" key="1">
    <citation type="submission" date="2014-11" db="EMBL/GenBank/DDBJ databases">
        <authorList>
            <person name="Otto D Thomas"/>
            <person name="Naeem Raeece"/>
        </authorList>
    </citation>
    <scope>NUCLEOTIDE SEQUENCE</scope>
</reference>
<dbReference type="VEuPathDB" id="CryptoDB:Cvel_24897"/>
<feature type="region of interest" description="Disordered" evidence="1">
    <location>
        <begin position="50"/>
        <end position="80"/>
    </location>
</feature>
<feature type="compositionally biased region" description="Acidic residues" evidence="1">
    <location>
        <begin position="16"/>
        <end position="25"/>
    </location>
</feature>
<gene>
    <name evidence="2" type="ORF">Cvel_24897</name>
</gene>
<feature type="compositionally biased region" description="Basic residues" evidence="1">
    <location>
        <begin position="54"/>
        <end position="66"/>
    </location>
</feature>
<protein>
    <submittedName>
        <fullName evidence="2">Uncharacterized protein</fullName>
    </submittedName>
</protein>
<feature type="compositionally biased region" description="Basic and acidic residues" evidence="1">
    <location>
        <begin position="67"/>
        <end position="80"/>
    </location>
</feature>
<dbReference type="AlphaFoldDB" id="A0A0G4H6U8"/>
<proteinExistence type="predicted"/>